<protein>
    <submittedName>
        <fullName evidence="1">Uncharacterized protein</fullName>
    </submittedName>
</protein>
<dbReference type="AlphaFoldDB" id="A0A9D1S5R1"/>
<name>A0A9D1S5R1_9FIRM</name>
<dbReference type="Proteomes" id="UP000824123">
    <property type="component" value="Unassembled WGS sequence"/>
</dbReference>
<evidence type="ECO:0000313" key="1">
    <source>
        <dbReference type="EMBL" id="HIU47542.1"/>
    </source>
</evidence>
<accession>A0A9D1S5R1</accession>
<gene>
    <name evidence="1" type="ORF">IAC59_09860</name>
</gene>
<evidence type="ECO:0000313" key="2">
    <source>
        <dbReference type="Proteomes" id="UP000824123"/>
    </source>
</evidence>
<organism evidence="1 2">
    <name type="scientific">Candidatus Fimadaptatus faecigallinarum</name>
    <dbReference type="NCBI Taxonomy" id="2840814"/>
    <lineage>
        <taxon>Bacteria</taxon>
        <taxon>Bacillati</taxon>
        <taxon>Bacillota</taxon>
        <taxon>Clostridia</taxon>
        <taxon>Eubacteriales</taxon>
        <taxon>Candidatus Fimadaptatus</taxon>
    </lineage>
</organism>
<sequence length="110" mass="12194">MNRSSAGFYEIMGPVFGSRAIERDTHDRFYDDADKEWYCIPGEGAASVKHGSIRNFWASSPAVAAELLAAMQADCARLSGIVPCAHREAFSQAGFSVRAHRVNFLEVRWP</sequence>
<proteinExistence type="predicted"/>
<reference evidence="1" key="2">
    <citation type="journal article" date="2021" name="PeerJ">
        <title>Extensive microbial diversity within the chicken gut microbiome revealed by metagenomics and culture.</title>
        <authorList>
            <person name="Gilroy R."/>
            <person name="Ravi A."/>
            <person name="Getino M."/>
            <person name="Pursley I."/>
            <person name="Horton D.L."/>
            <person name="Alikhan N.F."/>
            <person name="Baker D."/>
            <person name="Gharbi K."/>
            <person name="Hall N."/>
            <person name="Watson M."/>
            <person name="Adriaenssens E.M."/>
            <person name="Foster-Nyarko E."/>
            <person name="Jarju S."/>
            <person name="Secka A."/>
            <person name="Antonio M."/>
            <person name="Oren A."/>
            <person name="Chaudhuri R.R."/>
            <person name="La Ragione R."/>
            <person name="Hildebrand F."/>
            <person name="Pallen M.J."/>
        </authorList>
    </citation>
    <scope>NUCLEOTIDE SEQUENCE</scope>
    <source>
        <strain evidence="1">ChiSxjej2B14-8506</strain>
    </source>
</reference>
<dbReference type="EMBL" id="DVNK01000059">
    <property type="protein sequence ID" value="HIU47542.1"/>
    <property type="molecule type" value="Genomic_DNA"/>
</dbReference>
<comment type="caution">
    <text evidence="1">The sequence shown here is derived from an EMBL/GenBank/DDBJ whole genome shotgun (WGS) entry which is preliminary data.</text>
</comment>
<reference evidence="1" key="1">
    <citation type="submission" date="2020-10" db="EMBL/GenBank/DDBJ databases">
        <authorList>
            <person name="Gilroy R."/>
        </authorList>
    </citation>
    <scope>NUCLEOTIDE SEQUENCE</scope>
    <source>
        <strain evidence="1">ChiSxjej2B14-8506</strain>
    </source>
</reference>